<proteinExistence type="predicted"/>
<dbReference type="GO" id="GO:0050660">
    <property type="term" value="F:flavin adenine dinucleotide binding"/>
    <property type="evidence" value="ECO:0007669"/>
    <property type="project" value="InterPro"/>
</dbReference>
<comment type="caution">
    <text evidence="1">The sequence shown here is derived from an EMBL/GenBank/DDBJ whole genome shotgun (WGS) entry which is preliminary data.</text>
</comment>
<dbReference type="InterPro" id="IPR036318">
    <property type="entry name" value="FAD-bd_PCMH-like_sf"/>
</dbReference>
<evidence type="ECO:0000313" key="1">
    <source>
        <dbReference type="EMBL" id="KAA6409649.1"/>
    </source>
</evidence>
<dbReference type="SUPFAM" id="SSF56176">
    <property type="entry name" value="FAD-binding/transporter-associated domain-like"/>
    <property type="match status" value="1"/>
</dbReference>
<dbReference type="InterPro" id="IPR016169">
    <property type="entry name" value="FAD-bd_PCMH_sub2"/>
</dbReference>
<dbReference type="Proteomes" id="UP000324767">
    <property type="component" value="Unassembled WGS sequence"/>
</dbReference>
<accession>A0A5M8PJN3</accession>
<gene>
    <name evidence="1" type="ORF">FRX48_06261</name>
</gene>
<sequence>MVLNEDQKVPFIGGGGIWSDIYPQLVPHNPTIMGSRVPGIGVGGFSTGGGINFCQGDTAGTAMTYTAMRWFLPVARLSMPP</sequence>
<evidence type="ECO:0000313" key="2">
    <source>
        <dbReference type="Proteomes" id="UP000324767"/>
    </source>
</evidence>
<protein>
    <submittedName>
        <fullName evidence="1">FAD-binding domain-containing</fullName>
    </submittedName>
</protein>
<dbReference type="EMBL" id="VXIT01000010">
    <property type="protein sequence ID" value="KAA6409649.1"/>
    <property type="molecule type" value="Genomic_DNA"/>
</dbReference>
<organism evidence="1 2">
    <name type="scientific">Lasallia pustulata</name>
    <dbReference type="NCBI Taxonomy" id="136370"/>
    <lineage>
        <taxon>Eukaryota</taxon>
        <taxon>Fungi</taxon>
        <taxon>Dikarya</taxon>
        <taxon>Ascomycota</taxon>
        <taxon>Pezizomycotina</taxon>
        <taxon>Lecanoromycetes</taxon>
        <taxon>OSLEUM clade</taxon>
        <taxon>Umbilicariomycetidae</taxon>
        <taxon>Umbilicariales</taxon>
        <taxon>Umbilicariaceae</taxon>
        <taxon>Lasallia</taxon>
    </lineage>
</organism>
<name>A0A5M8PJN3_9LECA</name>
<dbReference type="AlphaFoldDB" id="A0A5M8PJN3"/>
<dbReference type="Gene3D" id="3.30.465.10">
    <property type="match status" value="1"/>
</dbReference>
<reference evidence="1 2" key="1">
    <citation type="submission" date="2019-09" db="EMBL/GenBank/DDBJ databases">
        <title>The hologenome of the rock-dwelling lichen Lasallia pustulata.</title>
        <authorList>
            <person name="Greshake Tzovaras B."/>
            <person name="Segers F."/>
            <person name="Bicker A."/>
            <person name="Dal Grande F."/>
            <person name="Otte J."/>
            <person name="Hankeln T."/>
            <person name="Schmitt I."/>
            <person name="Ebersberger I."/>
        </authorList>
    </citation>
    <scope>NUCLEOTIDE SEQUENCE [LARGE SCALE GENOMIC DNA]</scope>
    <source>
        <strain evidence="1">A1-1</strain>
    </source>
</reference>